<accession>A0ABT4WAE5</accession>
<proteinExistence type="predicted"/>
<organism evidence="2 3">
    <name type="scientific">Flavobacterium azizsancarii</name>
    <dbReference type="NCBI Taxonomy" id="2961580"/>
    <lineage>
        <taxon>Bacteria</taxon>
        <taxon>Pseudomonadati</taxon>
        <taxon>Bacteroidota</taxon>
        <taxon>Flavobacteriia</taxon>
        <taxon>Flavobacteriales</taxon>
        <taxon>Flavobacteriaceae</taxon>
        <taxon>Flavobacterium</taxon>
    </lineage>
</organism>
<name>A0ABT4WAE5_9FLAO</name>
<dbReference type="Proteomes" id="UP001212170">
    <property type="component" value="Unassembled WGS sequence"/>
</dbReference>
<gene>
    <name evidence="2" type="ORF">NJT12_07950</name>
</gene>
<evidence type="ECO:0000313" key="2">
    <source>
        <dbReference type="EMBL" id="MDA6069548.1"/>
    </source>
</evidence>
<dbReference type="Pfam" id="PF13160">
    <property type="entry name" value="DUF3995"/>
    <property type="match status" value="1"/>
</dbReference>
<dbReference type="InterPro" id="IPR025058">
    <property type="entry name" value="DUF3995"/>
</dbReference>
<feature type="transmembrane region" description="Helical" evidence="1">
    <location>
        <begin position="44"/>
        <end position="67"/>
    </location>
</feature>
<feature type="transmembrane region" description="Helical" evidence="1">
    <location>
        <begin position="79"/>
        <end position="98"/>
    </location>
</feature>
<feature type="transmembrane region" description="Helical" evidence="1">
    <location>
        <begin position="121"/>
        <end position="139"/>
    </location>
</feature>
<sequence length="140" mass="15892">MIIITIILFLVFAAISMLHFYWGFGGKWGSYSVVPTKDDGSPVFIPRTISTFIVAIGLLGFGVFYLIKYGCITVSLPIWLDRYGFWIITFIFILRAIGDFNYVGFFKKHKSSDFALNDTKYYSPLCLLIGVLTLILVFSN</sequence>
<dbReference type="RefSeq" id="WP_271335352.1">
    <property type="nucleotide sequence ID" value="NZ_JAMZNK010000009.1"/>
</dbReference>
<reference evidence="2 3" key="1">
    <citation type="journal article" date="2023" name="Chemosphere">
        <title>Whole genome analysis of Flavobacterium aziz-sancarii sp. nov., isolated from Ardley Island (Antarctica), revealed a rich resistome and bioremediation potential.</title>
        <authorList>
            <person name="Otur C."/>
            <person name="Okay S."/>
            <person name="Kurt-Kizildogan A."/>
        </authorList>
    </citation>
    <scope>NUCLEOTIDE SEQUENCE [LARGE SCALE GENOMIC DNA]</scope>
    <source>
        <strain evidence="2 3">AC</strain>
    </source>
</reference>
<keyword evidence="3" id="KW-1185">Reference proteome</keyword>
<comment type="caution">
    <text evidence="2">The sequence shown here is derived from an EMBL/GenBank/DDBJ whole genome shotgun (WGS) entry which is preliminary data.</text>
</comment>
<evidence type="ECO:0000256" key="1">
    <source>
        <dbReference type="SAM" id="Phobius"/>
    </source>
</evidence>
<evidence type="ECO:0000313" key="3">
    <source>
        <dbReference type="Proteomes" id="UP001212170"/>
    </source>
</evidence>
<keyword evidence="1" id="KW-0472">Membrane</keyword>
<dbReference type="EMBL" id="JAMZNK010000009">
    <property type="protein sequence ID" value="MDA6069548.1"/>
    <property type="molecule type" value="Genomic_DNA"/>
</dbReference>
<keyword evidence="1" id="KW-1133">Transmembrane helix</keyword>
<protein>
    <submittedName>
        <fullName evidence="2">DUF3995 domain-containing protein</fullName>
    </submittedName>
</protein>
<feature type="transmembrane region" description="Helical" evidence="1">
    <location>
        <begin position="7"/>
        <end position="24"/>
    </location>
</feature>
<keyword evidence="1" id="KW-0812">Transmembrane</keyword>